<feature type="domain" description="SEFIR" evidence="3">
    <location>
        <begin position="350"/>
        <end position="489"/>
    </location>
</feature>
<feature type="transmembrane region" description="Helical" evidence="1">
    <location>
        <begin position="307"/>
        <end position="329"/>
    </location>
</feature>
<keyword evidence="1" id="KW-0812">Transmembrane</keyword>
<dbReference type="Proteomes" id="UP001652582">
    <property type="component" value="Chromosome 14"/>
</dbReference>
<dbReference type="InterPro" id="IPR013568">
    <property type="entry name" value="SEFIR_dom"/>
</dbReference>
<dbReference type="GeneID" id="112045035"/>
<dbReference type="RefSeq" id="XP_023936850.2">
    <property type="nucleotide sequence ID" value="XM_024081082.2"/>
</dbReference>
<keyword evidence="2" id="KW-0732">Signal</keyword>
<sequence>MELRLIIFLVILHYVSGHYQLCENNTKVTRSCTTQILGVGHSDVNSCKVEYIPPNSADCTDNFGPMSSNSHIGGVKLKPYILPYTAVHDNRTIYSVNYTVLNITFSNIKWKTMKFRFQNHKNVESHCRNIVISNEVTINDQSVLYYDCYWSLMDGNYNGHSHILDFEATDDSVVNRGQYYFNIPSAQMLSSTTTESDWKPFIYIENLTSSMKLHIMPPPAQLKIMAYQINIMKECDKGTQCNETVKNTTVKLMNNSQEVTYDYSWPIKAGSYYFVVKPIHDKCKSGQVECQFVKSPKIVISVQAHQTLNICIASITALVVATLFAYYIVLRVIRRYWCKEYGQEIPPPTKVLVIYSPANRLHAECVASLVTYLRSEYGIDVMYDGDISSTSHGDPYYWAEEAMKVASHIVYIVGPAENTNLYNNIYDKPINAHTNVDVLLLSLLKAVRATRCQKDIMNVFFEHSNGPVPVETKHDKVFFLLKDWQKLIAYLSKNLLPKKQIMRTEKGKCFLEDLSRAKKLLNGRSDDVIVRCEKNFVEKKVLL</sequence>
<reference evidence="5" key="1">
    <citation type="submission" date="2025-08" db="UniProtKB">
        <authorList>
            <consortium name="RefSeq"/>
        </authorList>
    </citation>
    <scope>IDENTIFICATION</scope>
</reference>
<keyword evidence="1" id="KW-1133">Transmembrane helix</keyword>
<keyword evidence="1" id="KW-0472">Membrane</keyword>
<protein>
    <submittedName>
        <fullName evidence="5">Uncharacterized protein LOC112045035</fullName>
    </submittedName>
</protein>
<keyword evidence="4" id="KW-1185">Reference proteome</keyword>
<evidence type="ECO:0000313" key="4">
    <source>
        <dbReference type="Proteomes" id="UP001652582"/>
    </source>
</evidence>
<dbReference type="KEGG" id="bany:112045035"/>
<organism evidence="4 5">
    <name type="scientific">Bicyclus anynana</name>
    <name type="common">Squinting bush brown butterfly</name>
    <dbReference type="NCBI Taxonomy" id="110368"/>
    <lineage>
        <taxon>Eukaryota</taxon>
        <taxon>Metazoa</taxon>
        <taxon>Ecdysozoa</taxon>
        <taxon>Arthropoda</taxon>
        <taxon>Hexapoda</taxon>
        <taxon>Insecta</taxon>
        <taxon>Pterygota</taxon>
        <taxon>Neoptera</taxon>
        <taxon>Endopterygota</taxon>
        <taxon>Lepidoptera</taxon>
        <taxon>Glossata</taxon>
        <taxon>Ditrysia</taxon>
        <taxon>Papilionoidea</taxon>
        <taxon>Nymphalidae</taxon>
        <taxon>Satyrinae</taxon>
        <taxon>Satyrini</taxon>
        <taxon>Mycalesina</taxon>
        <taxon>Bicyclus</taxon>
    </lineage>
</organism>
<evidence type="ECO:0000256" key="1">
    <source>
        <dbReference type="SAM" id="Phobius"/>
    </source>
</evidence>
<evidence type="ECO:0000256" key="2">
    <source>
        <dbReference type="SAM" id="SignalP"/>
    </source>
</evidence>
<dbReference type="OrthoDB" id="8190413at2759"/>
<evidence type="ECO:0000313" key="5">
    <source>
        <dbReference type="RefSeq" id="XP_023936850.2"/>
    </source>
</evidence>
<proteinExistence type="predicted"/>
<gene>
    <name evidence="5" type="primary">LOC112045035</name>
</gene>
<accession>A0A6J1MMS8</accession>
<name>A0A6J1MMS8_BICAN</name>
<feature type="chain" id="PRO_5046961598" evidence="2">
    <location>
        <begin position="18"/>
        <end position="543"/>
    </location>
</feature>
<feature type="signal peptide" evidence="2">
    <location>
        <begin position="1"/>
        <end position="17"/>
    </location>
</feature>
<evidence type="ECO:0000259" key="3">
    <source>
        <dbReference type="Pfam" id="PF08357"/>
    </source>
</evidence>
<dbReference type="AlphaFoldDB" id="A0A6J1MMS8"/>
<dbReference type="Pfam" id="PF08357">
    <property type="entry name" value="SEFIR"/>
    <property type="match status" value="1"/>
</dbReference>
<dbReference type="Gene3D" id="3.40.50.11530">
    <property type="match status" value="1"/>
</dbReference>